<name>A0A8T0UE75_PANVG</name>
<sequence length="170" mass="17883">MSTPRATGSPARGRGTVGVAAAIAPPRRRLCPHAASLRHLIPAATKGTYTKQYTRSARSCPSKQQPLPPPPHIIIGRSRAVPVAAASLPSLPPSLPVSWPDSPVSGAGARNPRLGSLIDLTADRAATDESPILALTPPRADWLGNWGMVQCLSRPLCRGLSPRSSQICLR</sequence>
<evidence type="ECO:0000313" key="1">
    <source>
        <dbReference type="EMBL" id="KAG2620398.1"/>
    </source>
</evidence>
<gene>
    <name evidence="1" type="ORF">PVAP13_3NG094860</name>
</gene>
<comment type="caution">
    <text evidence="1">The sequence shown here is derived from an EMBL/GenBank/DDBJ whole genome shotgun (WGS) entry which is preliminary data.</text>
</comment>
<evidence type="ECO:0000313" key="2">
    <source>
        <dbReference type="Proteomes" id="UP000823388"/>
    </source>
</evidence>
<proteinExistence type="predicted"/>
<keyword evidence="2" id="KW-1185">Reference proteome</keyword>
<dbReference type="Proteomes" id="UP000823388">
    <property type="component" value="Chromosome 3N"/>
</dbReference>
<organism evidence="1 2">
    <name type="scientific">Panicum virgatum</name>
    <name type="common">Blackwell switchgrass</name>
    <dbReference type="NCBI Taxonomy" id="38727"/>
    <lineage>
        <taxon>Eukaryota</taxon>
        <taxon>Viridiplantae</taxon>
        <taxon>Streptophyta</taxon>
        <taxon>Embryophyta</taxon>
        <taxon>Tracheophyta</taxon>
        <taxon>Spermatophyta</taxon>
        <taxon>Magnoliopsida</taxon>
        <taxon>Liliopsida</taxon>
        <taxon>Poales</taxon>
        <taxon>Poaceae</taxon>
        <taxon>PACMAD clade</taxon>
        <taxon>Panicoideae</taxon>
        <taxon>Panicodae</taxon>
        <taxon>Paniceae</taxon>
        <taxon>Panicinae</taxon>
        <taxon>Panicum</taxon>
        <taxon>Panicum sect. Hiantes</taxon>
    </lineage>
</organism>
<accession>A0A8T0UE75</accession>
<protein>
    <submittedName>
        <fullName evidence="1">Uncharacterized protein</fullName>
    </submittedName>
</protein>
<reference evidence="1" key="1">
    <citation type="submission" date="2020-05" db="EMBL/GenBank/DDBJ databases">
        <title>WGS assembly of Panicum virgatum.</title>
        <authorList>
            <person name="Lovell J.T."/>
            <person name="Jenkins J."/>
            <person name="Shu S."/>
            <person name="Juenger T.E."/>
            <person name="Schmutz J."/>
        </authorList>
    </citation>
    <scope>NUCLEOTIDE SEQUENCE</scope>
    <source>
        <strain evidence="1">AP13</strain>
    </source>
</reference>
<dbReference type="AlphaFoldDB" id="A0A8T0UE75"/>
<dbReference type="EMBL" id="CM029042">
    <property type="protein sequence ID" value="KAG2620398.1"/>
    <property type="molecule type" value="Genomic_DNA"/>
</dbReference>